<sequence length="129" mass="14028">MWAIADCLFIISIRLPDVNTFFESFSAFFAASAKTASLRAFSGGLSSMFFFISGVPRGFSKNNFSPFLKIFFRAGSLPSLSCPGSPPAVQSAPGLSGAIPHAFIFSRQKIPHTFPAGRIGWSKPLNRRF</sequence>
<name>A0ABS2GL28_9FIRM</name>
<protein>
    <submittedName>
        <fullName evidence="1">Uncharacterized protein</fullName>
    </submittedName>
</protein>
<evidence type="ECO:0000313" key="1">
    <source>
        <dbReference type="EMBL" id="MBM6923187.1"/>
    </source>
</evidence>
<reference evidence="1 2" key="1">
    <citation type="journal article" date="2021" name="Sci. Rep.">
        <title>The distribution of antibiotic resistance genes in chicken gut microbiota commensals.</title>
        <authorList>
            <person name="Juricova H."/>
            <person name="Matiasovicova J."/>
            <person name="Kubasova T."/>
            <person name="Cejkova D."/>
            <person name="Rychlik I."/>
        </authorList>
    </citation>
    <scope>NUCLEOTIDE SEQUENCE [LARGE SCALE GENOMIC DNA]</scope>
    <source>
        <strain evidence="1 2">An564</strain>
    </source>
</reference>
<proteinExistence type="predicted"/>
<dbReference type="RefSeq" id="WP_204720482.1">
    <property type="nucleotide sequence ID" value="NZ_JACSNR010000005.1"/>
</dbReference>
<comment type="caution">
    <text evidence="1">The sequence shown here is derived from an EMBL/GenBank/DDBJ whole genome shotgun (WGS) entry which is preliminary data.</text>
</comment>
<dbReference type="EMBL" id="JACSNR010000005">
    <property type="protein sequence ID" value="MBM6923187.1"/>
    <property type="molecule type" value="Genomic_DNA"/>
</dbReference>
<dbReference type="Proteomes" id="UP000724149">
    <property type="component" value="Unassembled WGS sequence"/>
</dbReference>
<keyword evidence="2" id="KW-1185">Reference proteome</keyword>
<gene>
    <name evidence="1" type="ORF">H9X81_05715</name>
</gene>
<accession>A0ABS2GL28</accession>
<organism evidence="1 2">
    <name type="scientific">Hydrogenoanaerobacterium saccharovorans</name>
    <dbReference type="NCBI Taxonomy" id="474960"/>
    <lineage>
        <taxon>Bacteria</taxon>
        <taxon>Bacillati</taxon>
        <taxon>Bacillota</taxon>
        <taxon>Clostridia</taxon>
        <taxon>Eubacteriales</taxon>
        <taxon>Oscillospiraceae</taxon>
        <taxon>Hydrogenoanaerobacterium</taxon>
    </lineage>
</organism>
<evidence type="ECO:0000313" key="2">
    <source>
        <dbReference type="Proteomes" id="UP000724149"/>
    </source>
</evidence>